<evidence type="ECO:0000313" key="2">
    <source>
        <dbReference type="Proteomes" id="UP000799755"/>
    </source>
</evidence>
<accession>A0ACB6Q9B3</accession>
<evidence type="ECO:0000313" key="1">
    <source>
        <dbReference type="EMBL" id="KAF2463120.1"/>
    </source>
</evidence>
<proteinExistence type="predicted"/>
<sequence>MNSKLAFGEDIDLLLRLATVLQSKILLCISAAAGVFFILALIPLLLLKRNQKKLGNKTALKKKDLWKKCLMVCVWSSVGLAVAAAVGIGQSAAAMQQITTPEHQSLV</sequence>
<protein>
    <submittedName>
        <fullName evidence="1">Uncharacterized protein</fullName>
    </submittedName>
</protein>
<dbReference type="Proteomes" id="UP000799755">
    <property type="component" value="Unassembled WGS sequence"/>
</dbReference>
<comment type="caution">
    <text evidence="1">The sequence shown here is derived from an EMBL/GenBank/DDBJ whole genome shotgun (WGS) entry which is preliminary data.</text>
</comment>
<keyword evidence="2" id="KW-1185">Reference proteome</keyword>
<name>A0ACB6Q9B3_9PLEO</name>
<dbReference type="EMBL" id="MU003553">
    <property type="protein sequence ID" value="KAF2463120.1"/>
    <property type="molecule type" value="Genomic_DNA"/>
</dbReference>
<gene>
    <name evidence="1" type="ORF">BDR25DRAFT_115229</name>
</gene>
<organism evidence="1 2">
    <name type="scientific">Lindgomyces ingoldianus</name>
    <dbReference type="NCBI Taxonomy" id="673940"/>
    <lineage>
        <taxon>Eukaryota</taxon>
        <taxon>Fungi</taxon>
        <taxon>Dikarya</taxon>
        <taxon>Ascomycota</taxon>
        <taxon>Pezizomycotina</taxon>
        <taxon>Dothideomycetes</taxon>
        <taxon>Pleosporomycetidae</taxon>
        <taxon>Pleosporales</taxon>
        <taxon>Lindgomycetaceae</taxon>
        <taxon>Lindgomyces</taxon>
    </lineage>
</organism>
<reference evidence="1" key="1">
    <citation type="journal article" date="2020" name="Stud. Mycol.">
        <title>101 Dothideomycetes genomes: a test case for predicting lifestyles and emergence of pathogens.</title>
        <authorList>
            <person name="Haridas S."/>
            <person name="Albert R."/>
            <person name="Binder M."/>
            <person name="Bloem J."/>
            <person name="Labutti K."/>
            <person name="Salamov A."/>
            <person name="Andreopoulos B."/>
            <person name="Baker S."/>
            <person name="Barry K."/>
            <person name="Bills G."/>
            <person name="Bluhm B."/>
            <person name="Cannon C."/>
            <person name="Castanera R."/>
            <person name="Culley D."/>
            <person name="Daum C."/>
            <person name="Ezra D."/>
            <person name="Gonzalez J."/>
            <person name="Henrissat B."/>
            <person name="Kuo A."/>
            <person name="Liang C."/>
            <person name="Lipzen A."/>
            <person name="Lutzoni F."/>
            <person name="Magnuson J."/>
            <person name="Mondo S."/>
            <person name="Nolan M."/>
            <person name="Ohm R."/>
            <person name="Pangilinan J."/>
            <person name="Park H.-J."/>
            <person name="Ramirez L."/>
            <person name="Alfaro M."/>
            <person name="Sun H."/>
            <person name="Tritt A."/>
            <person name="Yoshinaga Y."/>
            <person name="Zwiers L.-H."/>
            <person name="Turgeon B."/>
            <person name="Goodwin S."/>
            <person name="Spatafora J."/>
            <person name="Crous P."/>
            <person name="Grigoriev I."/>
        </authorList>
    </citation>
    <scope>NUCLEOTIDE SEQUENCE</scope>
    <source>
        <strain evidence="1">ATCC 200398</strain>
    </source>
</reference>